<name>A0A411HNV6_9GAMM</name>
<evidence type="ECO:0000256" key="1">
    <source>
        <dbReference type="SAM" id="SignalP"/>
    </source>
</evidence>
<dbReference type="PROSITE" id="PS51257">
    <property type="entry name" value="PROKAR_LIPOPROTEIN"/>
    <property type="match status" value="1"/>
</dbReference>
<gene>
    <name evidence="2" type="ORF">ELE36_18295</name>
</gene>
<evidence type="ECO:0000313" key="3">
    <source>
        <dbReference type="Proteomes" id="UP000291562"/>
    </source>
</evidence>
<reference evidence="2 3" key="1">
    <citation type="submission" date="2019-01" db="EMBL/GenBank/DDBJ databases">
        <title>Pseudolysobacter antarctica gen. nov., sp. nov., isolated from Fildes Peninsula, Antarctica.</title>
        <authorList>
            <person name="Wei Z."/>
            <person name="Peng F."/>
        </authorList>
    </citation>
    <scope>NUCLEOTIDE SEQUENCE [LARGE SCALE GENOMIC DNA]</scope>
    <source>
        <strain evidence="2 3">AQ6-296</strain>
    </source>
</reference>
<feature type="signal peptide" evidence="1">
    <location>
        <begin position="1"/>
        <end position="24"/>
    </location>
</feature>
<evidence type="ECO:0000313" key="2">
    <source>
        <dbReference type="EMBL" id="QBB72156.1"/>
    </source>
</evidence>
<dbReference type="RefSeq" id="WP_129835853.1">
    <property type="nucleotide sequence ID" value="NZ_CP035704.1"/>
</dbReference>
<dbReference type="EMBL" id="CP035704">
    <property type="protein sequence ID" value="QBB72156.1"/>
    <property type="molecule type" value="Genomic_DNA"/>
</dbReference>
<feature type="chain" id="PRO_5019406130" evidence="1">
    <location>
        <begin position="25"/>
        <end position="87"/>
    </location>
</feature>
<proteinExistence type="predicted"/>
<protein>
    <submittedName>
        <fullName evidence="2">Uncharacterized protein</fullName>
    </submittedName>
</protein>
<keyword evidence="1" id="KW-0732">Signal</keyword>
<accession>A0A411HNV6</accession>
<organism evidence="2 3">
    <name type="scientific">Pseudolysobacter antarcticus</name>
    <dbReference type="NCBI Taxonomy" id="2511995"/>
    <lineage>
        <taxon>Bacteria</taxon>
        <taxon>Pseudomonadati</taxon>
        <taxon>Pseudomonadota</taxon>
        <taxon>Gammaproteobacteria</taxon>
        <taxon>Lysobacterales</taxon>
        <taxon>Rhodanobacteraceae</taxon>
        <taxon>Pseudolysobacter</taxon>
    </lineage>
</organism>
<dbReference type="AlphaFoldDB" id="A0A411HNV6"/>
<sequence length="87" mass="8947">MKRLLLPIAVACSMLAGCGGSSNSNHNVSVPPPVVTPPPPTTTSFTSYVITLLAQAANSLPAEINDVMLSFPDETNSTAFDSVVGSQ</sequence>
<keyword evidence="3" id="KW-1185">Reference proteome</keyword>
<dbReference type="Proteomes" id="UP000291562">
    <property type="component" value="Chromosome"/>
</dbReference>
<dbReference type="KEGG" id="xbc:ELE36_18295"/>